<dbReference type="AlphaFoldDB" id="A0A6P2CLN7"/>
<evidence type="ECO:0000313" key="1">
    <source>
        <dbReference type="EMBL" id="TYC46796.1"/>
    </source>
</evidence>
<dbReference type="OrthoDB" id="9885838at2"/>
<dbReference type="Proteomes" id="UP000442244">
    <property type="component" value="Unassembled WGS sequence"/>
</dbReference>
<name>A0A6P2CLN7_9LACO</name>
<reference evidence="1 2" key="1">
    <citation type="submission" date="2019-01" db="EMBL/GenBank/DDBJ databases">
        <title>Leuconostoc litchii sp. nov., a novel lactic acid bacterium isolated from lychee.</title>
        <authorList>
            <person name="Wang L.-T."/>
        </authorList>
    </citation>
    <scope>NUCLEOTIDE SEQUENCE [LARGE SCALE GENOMIC DNA]</scope>
    <source>
        <strain evidence="1 2">MB7</strain>
    </source>
</reference>
<proteinExistence type="predicted"/>
<protein>
    <submittedName>
        <fullName evidence="1">Uncharacterized protein</fullName>
    </submittedName>
</protein>
<dbReference type="RefSeq" id="WP_148604043.1">
    <property type="nucleotide sequence ID" value="NZ_BSUV01000001.1"/>
</dbReference>
<keyword evidence="2" id="KW-1185">Reference proteome</keyword>
<gene>
    <name evidence="1" type="ORF">ESZ47_01250</name>
</gene>
<evidence type="ECO:0000313" key="2">
    <source>
        <dbReference type="Proteomes" id="UP000442244"/>
    </source>
</evidence>
<accession>A0A6P2CLN7</accession>
<comment type="caution">
    <text evidence="1">The sequence shown here is derived from an EMBL/GenBank/DDBJ whole genome shotgun (WGS) entry which is preliminary data.</text>
</comment>
<sequence length="61" mass="6822">MAFNKKIADIIRKKVERGETGFCLSQFNQVDVANTANTLAEELNLVHTDIYPEVNAVVSVR</sequence>
<dbReference type="EMBL" id="SDGY01000001">
    <property type="protein sequence ID" value="TYC46796.1"/>
    <property type="molecule type" value="Genomic_DNA"/>
</dbReference>
<organism evidence="1 2">
    <name type="scientific">Leuconostoc litchii</name>
    <dbReference type="NCBI Taxonomy" id="1981069"/>
    <lineage>
        <taxon>Bacteria</taxon>
        <taxon>Bacillati</taxon>
        <taxon>Bacillota</taxon>
        <taxon>Bacilli</taxon>
        <taxon>Lactobacillales</taxon>
        <taxon>Lactobacillaceae</taxon>
        <taxon>Leuconostoc</taxon>
    </lineage>
</organism>